<proteinExistence type="predicted"/>
<evidence type="ECO:0000313" key="3">
    <source>
        <dbReference type="Proteomes" id="UP000075420"/>
    </source>
</evidence>
<evidence type="ECO:0000313" key="2">
    <source>
        <dbReference type="EMBL" id="KYF54626.1"/>
    </source>
</evidence>
<comment type="caution">
    <text evidence="2">The sequence shown here is derived from an EMBL/GenBank/DDBJ whole genome shotgun (WGS) entry which is preliminary data.</text>
</comment>
<organism evidence="2 3">
    <name type="scientific">Sorangium cellulosum</name>
    <name type="common">Polyangium cellulosum</name>
    <dbReference type="NCBI Taxonomy" id="56"/>
    <lineage>
        <taxon>Bacteria</taxon>
        <taxon>Pseudomonadati</taxon>
        <taxon>Myxococcota</taxon>
        <taxon>Polyangia</taxon>
        <taxon>Polyangiales</taxon>
        <taxon>Polyangiaceae</taxon>
        <taxon>Sorangium</taxon>
    </lineage>
</organism>
<accession>A0A150PG17</accession>
<dbReference type="AlphaFoldDB" id="A0A150PG17"/>
<dbReference type="EMBL" id="JELY01001775">
    <property type="protein sequence ID" value="KYF54626.1"/>
    <property type="molecule type" value="Genomic_DNA"/>
</dbReference>
<reference evidence="2 3" key="1">
    <citation type="submission" date="2014-02" db="EMBL/GenBank/DDBJ databases">
        <title>The small core and large imbalanced accessory genome model reveals a collaborative survival strategy of Sorangium cellulosum strains in nature.</title>
        <authorList>
            <person name="Han K."/>
            <person name="Peng R."/>
            <person name="Blom J."/>
            <person name="Li Y.-Z."/>
        </authorList>
    </citation>
    <scope>NUCLEOTIDE SEQUENCE [LARGE SCALE GENOMIC DNA]</scope>
    <source>
        <strain evidence="2 3">So0157-25</strain>
    </source>
</reference>
<feature type="signal peptide" evidence="1">
    <location>
        <begin position="1"/>
        <end position="18"/>
    </location>
</feature>
<keyword evidence="1" id="KW-0732">Signal</keyword>
<name>A0A150PG17_SORCE</name>
<sequence>MRRFALSSLLSACLSACASSPPSTPGEGDAEGPPPPAASCPTQKLAFTRDTGCVNDGSVEFCLPAGDEALVARVRDIAPTLLAGSSRGRASCDVPAETLYFFPTGDAECVAPHGALEEAAWNKLCRIAALPEVRAIVPTWYE</sequence>
<protein>
    <recommendedName>
        <fullName evidence="4">Secreted protein</fullName>
    </recommendedName>
</protein>
<dbReference type="Proteomes" id="UP000075420">
    <property type="component" value="Unassembled WGS sequence"/>
</dbReference>
<evidence type="ECO:0008006" key="4">
    <source>
        <dbReference type="Google" id="ProtNLM"/>
    </source>
</evidence>
<feature type="chain" id="PRO_5007565876" description="Secreted protein" evidence="1">
    <location>
        <begin position="19"/>
        <end position="142"/>
    </location>
</feature>
<evidence type="ECO:0000256" key="1">
    <source>
        <dbReference type="SAM" id="SignalP"/>
    </source>
</evidence>
<gene>
    <name evidence="2" type="ORF">BE08_24315</name>
</gene>